<evidence type="ECO:0000256" key="10">
    <source>
        <dbReference type="ARBA" id="ARBA00022679"/>
    </source>
</evidence>
<evidence type="ECO:0000256" key="14">
    <source>
        <dbReference type="ARBA" id="ARBA00023098"/>
    </source>
</evidence>
<feature type="transmembrane region" description="Helical" evidence="19">
    <location>
        <begin position="107"/>
        <end position="127"/>
    </location>
</feature>
<dbReference type="EMBL" id="DVHE01000014">
    <property type="protein sequence ID" value="HIR50013.1"/>
    <property type="molecule type" value="Genomic_DNA"/>
</dbReference>
<keyword evidence="9" id="KW-0444">Lipid biosynthesis</keyword>
<evidence type="ECO:0000256" key="11">
    <source>
        <dbReference type="ARBA" id="ARBA00022692"/>
    </source>
</evidence>
<keyword evidence="12 18" id="KW-0548">Nucleotidyltransferase</keyword>
<name>A0A9D1DG56_9FIRM</name>
<dbReference type="AlphaFoldDB" id="A0A9D1DG56"/>
<reference evidence="20" key="2">
    <citation type="journal article" date="2021" name="PeerJ">
        <title>Extensive microbial diversity within the chicken gut microbiome revealed by metagenomics and culture.</title>
        <authorList>
            <person name="Gilroy R."/>
            <person name="Ravi A."/>
            <person name="Getino M."/>
            <person name="Pursley I."/>
            <person name="Horton D.L."/>
            <person name="Alikhan N.F."/>
            <person name="Baker D."/>
            <person name="Gharbi K."/>
            <person name="Hall N."/>
            <person name="Watson M."/>
            <person name="Adriaenssens E.M."/>
            <person name="Foster-Nyarko E."/>
            <person name="Jarju S."/>
            <person name="Secka A."/>
            <person name="Antonio M."/>
            <person name="Oren A."/>
            <person name="Chaudhuri R.R."/>
            <person name="La Ragione R."/>
            <person name="Hildebrand F."/>
            <person name="Pallen M.J."/>
        </authorList>
    </citation>
    <scope>NUCLEOTIDE SEQUENCE</scope>
    <source>
        <strain evidence="20">ChiBcec15-4380</strain>
    </source>
</reference>
<keyword evidence="10 18" id="KW-0808">Transferase</keyword>
<evidence type="ECO:0000256" key="1">
    <source>
        <dbReference type="ARBA" id="ARBA00001698"/>
    </source>
</evidence>
<feature type="transmembrane region" description="Helical" evidence="19">
    <location>
        <begin position="202"/>
        <end position="223"/>
    </location>
</feature>
<evidence type="ECO:0000256" key="19">
    <source>
        <dbReference type="SAM" id="Phobius"/>
    </source>
</evidence>
<dbReference type="Proteomes" id="UP000824239">
    <property type="component" value="Unassembled WGS sequence"/>
</dbReference>
<keyword evidence="15 19" id="KW-0472">Membrane</keyword>
<feature type="transmembrane region" description="Helical" evidence="19">
    <location>
        <begin position="12"/>
        <end position="40"/>
    </location>
</feature>
<feature type="transmembrane region" description="Helical" evidence="19">
    <location>
        <begin position="174"/>
        <end position="196"/>
    </location>
</feature>
<dbReference type="PANTHER" id="PTHR46382:SF1">
    <property type="entry name" value="PHOSPHATIDATE CYTIDYLYLTRANSFERASE"/>
    <property type="match status" value="1"/>
</dbReference>
<evidence type="ECO:0000256" key="9">
    <source>
        <dbReference type="ARBA" id="ARBA00022516"/>
    </source>
</evidence>
<comment type="similarity">
    <text evidence="5 18">Belongs to the CDS family.</text>
</comment>
<comment type="catalytic activity">
    <reaction evidence="1 18">
        <text>a 1,2-diacyl-sn-glycero-3-phosphate + CTP + H(+) = a CDP-1,2-diacyl-sn-glycerol + diphosphate</text>
        <dbReference type="Rhea" id="RHEA:16229"/>
        <dbReference type="ChEBI" id="CHEBI:15378"/>
        <dbReference type="ChEBI" id="CHEBI:33019"/>
        <dbReference type="ChEBI" id="CHEBI:37563"/>
        <dbReference type="ChEBI" id="CHEBI:58332"/>
        <dbReference type="ChEBI" id="CHEBI:58608"/>
        <dbReference type="EC" id="2.7.7.41"/>
    </reaction>
</comment>
<feature type="transmembrane region" description="Helical" evidence="19">
    <location>
        <begin position="252"/>
        <end position="270"/>
    </location>
</feature>
<gene>
    <name evidence="20" type="ORF">IAA53_01785</name>
</gene>
<dbReference type="GO" id="GO:0016024">
    <property type="term" value="P:CDP-diacylglycerol biosynthetic process"/>
    <property type="evidence" value="ECO:0007669"/>
    <property type="project" value="TreeGrafter"/>
</dbReference>
<evidence type="ECO:0000256" key="13">
    <source>
        <dbReference type="ARBA" id="ARBA00022989"/>
    </source>
</evidence>
<dbReference type="PROSITE" id="PS01315">
    <property type="entry name" value="CDS"/>
    <property type="match status" value="1"/>
</dbReference>
<proteinExistence type="inferred from homology"/>
<evidence type="ECO:0000256" key="16">
    <source>
        <dbReference type="ARBA" id="ARBA00023209"/>
    </source>
</evidence>
<reference evidence="20" key="1">
    <citation type="submission" date="2020-10" db="EMBL/GenBank/DDBJ databases">
        <authorList>
            <person name="Gilroy R."/>
        </authorList>
    </citation>
    <scope>NUCLEOTIDE SEQUENCE</scope>
    <source>
        <strain evidence="20">ChiBcec15-4380</strain>
    </source>
</reference>
<evidence type="ECO:0000313" key="21">
    <source>
        <dbReference type="Proteomes" id="UP000824239"/>
    </source>
</evidence>
<dbReference type="GO" id="GO:0004605">
    <property type="term" value="F:phosphatidate cytidylyltransferase activity"/>
    <property type="evidence" value="ECO:0007669"/>
    <property type="project" value="UniProtKB-EC"/>
</dbReference>
<dbReference type="GO" id="GO:0005886">
    <property type="term" value="C:plasma membrane"/>
    <property type="evidence" value="ECO:0007669"/>
    <property type="project" value="UniProtKB-SubCell"/>
</dbReference>
<dbReference type="PANTHER" id="PTHR46382">
    <property type="entry name" value="PHOSPHATIDATE CYTIDYLYLTRANSFERASE"/>
    <property type="match status" value="1"/>
</dbReference>
<evidence type="ECO:0000256" key="5">
    <source>
        <dbReference type="ARBA" id="ARBA00010185"/>
    </source>
</evidence>
<accession>A0A9D1DG56</accession>
<organism evidence="20 21">
    <name type="scientific">Candidatus Avoscillospira avicola</name>
    <dbReference type="NCBI Taxonomy" id="2840706"/>
    <lineage>
        <taxon>Bacteria</taxon>
        <taxon>Bacillati</taxon>
        <taxon>Bacillota</taxon>
        <taxon>Clostridia</taxon>
        <taxon>Eubacteriales</taxon>
        <taxon>Oscillospiraceae</taxon>
        <taxon>Oscillospiraceae incertae sedis</taxon>
        <taxon>Candidatus Avoscillospira</taxon>
    </lineage>
</organism>
<feature type="transmembrane region" description="Helical" evidence="19">
    <location>
        <begin position="133"/>
        <end position="153"/>
    </location>
</feature>
<keyword evidence="17" id="KW-1208">Phospholipid metabolism</keyword>
<keyword evidence="14" id="KW-0443">Lipid metabolism</keyword>
<evidence type="ECO:0000256" key="15">
    <source>
        <dbReference type="ARBA" id="ARBA00023136"/>
    </source>
</evidence>
<evidence type="ECO:0000256" key="12">
    <source>
        <dbReference type="ARBA" id="ARBA00022695"/>
    </source>
</evidence>
<dbReference type="InterPro" id="IPR000374">
    <property type="entry name" value="PC_trans"/>
</dbReference>
<keyword evidence="8" id="KW-1003">Cell membrane</keyword>
<comment type="caution">
    <text evidence="20">The sequence shown here is derived from an EMBL/GenBank/DDBJ whole genome shotgun (WGS) entry which is preliminary data.</text>
</comment>
<dbReference type="Pfam" id="PF01148">
    <property type="entry name" value="CTP_transf_1"/>
    <property type="match status" value="1"/>
</dbReference>
<protein>
    <recommendedName>
        <fullName evidence="7 18">Phosphatidate cytidylyltransferase</fullName>
        <ecNumber evidence="6 18">2.7.7.41</ecNumber>
    </recommendedName>
</protein>
<comment type="subcellular location">
    <subcellularLocation>
        <location evidence="2">Cell membrane</location>
        <topology evidence="2">Multi-pass membrane protein</topology>
    </subcellularLocation>
</comment>
<evidence type="ECO:0000256" key="3">
    <source>
        <dbReference type="ARBA" id="ARBA00005119"/>
    </source>
</evidence>
<feature type="transmembrane region" description="Helical" evidence="19">
    <location>
        <begin position="52"/>
        <end position="69"/>
    </location>
</feature>
<keyword evidence="11 18" id="KW-0812">Transmembrane</keyword>
<evidence type="ECO:0000256" key="7">
    <source>
        <dbReference type="ARBA" id="ARBA00019373"/>
    </source>
</evidence>
<comment type="pathway">
    <text evidence="3 18">Phospholipid metabolism; CDP-diacylglycerol biosynthesis; CDP-diacylglycerol from sn-glycerol 3-phosphate: step 3/3.</text>
</comment>
<dbReference type="EC" id="2.7.7.41" evidence="6 18"/>
<evidence type="ECO:0000256" key="18">
    <source>
        <dbReference type="RuleBase" id="RU003938"/>
    </source>
</evidence>
<keyword evidence="16" id="KW-0594">Phospholipid biosynthesis</keyword>
<evidence type="ECO:0000313" key="20">
    <source>
        <dbReference type="EMBL" id="HIR50013.1"/>
    </source>
</evidence>
<sequence>MKTRIIVAAVGLPLLLVVLLVLPPVATAILVGAMSVIAVYELMYQTGLARNLYLMVLSGVMALAVSLWSCGGCEWTPALVGIWVYLTAMAAVMLASHTALKFETVCVSMFAGIVIPLMLSSLTRLLFLEYGRFYILIPLILAFSADTGAYFVGCAFGRHKLAPVISPKKTWEGVAGGVAAAVVMMLLYAVILDLAFSFEVSLGAALLYGLLGSTVSVVGDLTFSVIKRQTGIKDFGFLLPGHGGILDRFDSMIFVAPLAESLLLLLPLIVGEAA</sequence>
<evidence type="ECO:0000256" key="2">
    <source>
        <dbReference type="ARBA" id="ARBA00004651"/>
    </source>
</evidence>
<evidence type="ECO:0000256" key="4">
    <source>
        <dbReference type="ARBA" id="ARBA00005189"/>
    </source>
</evidence>
<keyword evidence="13 19" id="KW-1133">Transmembrane helix</keyword>
<evidence type="ECO:0000256" key="8">
    <source>
        <dbReference type="ARBA" id="ARBA00022475"/>
    </source>
</evidence>
<comment type="pathway">
    <text evidence="4">Lipid metabolism.</text>
</comment>
<evidence type="ECO:0000256" key="17">
    <source>
        <dbReference type="ARBA" id="ARBA00023264"/>
    </source>
</evidence>
<evidence type="ECO:0000256" key="6">
    <source>
        <dbReference type="ARBA" id="ARBA00012487"/>
    </source>
</evidence>
<feature type="transmembrane region" description="Helical" evidence="19">
    <location>
        <begin position="75"/>
        <end position="95"/>
    </location>
</feature>